<keyword evidence="5 8" id="KW-0812">Transmembrane</keyword>
<feature type="transmembrane region" description="Helical" evidence="8">
    <location>
        <begin position="153"/>
        <end position="174"/>
    </location>
</feature>
<accession>A0AAE9WF05</accession>
<evidence type="ECO:0000256" key="8">
    <source>
        <dbReference type="SAM" id="Phobius"/>
    </source>
</evidence>
<evidence type="ECO:0000256" key="1">
    <source>
        <dbReference type="ARBA" id="ARBA00004141"/>
    </source>
</evidence>
<dbReference type="AlphaFoldDB" id="A0AAE9WF05"/>
<dbReference type="InterPro" id="IPR044851">
    <property type="entry name" value="Wax_synthase"/>
</dbReference>
<feature type="transmembrane region" description="Helical" evidence="8">
    <location>
        <begin position="194"/>
        <end position="216"/>
    </location>
</feature>
<keyword evidence="4 10" id="KW-0808">Transferase</keyword>
<dbReference type="KEGG" id="som:SOMG_03177"/>
<evidence type="ECO:0000313" key="10">
    <source>
        <dbReference type="EMBL" id="WBW73553.1"/>
    </source>
</evidence>
<name>A0AAE9WF05_9SCHI</name>
<feature type="domain" description="Wax synthase" evidence="9">
    <location>
        <begin position="222"/>
        <end position="299"/>
    </location>
</feature>
<evidence type="ECO:0000256" key="6">
    <source>
        <dbReference type="ARBA" id="ARBA00022989"/>
    </source>
</evidence>
<dbReference type="PANTHER" id="PTHR31595:SF57">
    <property type="entry name" value="OS04G0481900 PROTEIN"/>
    <property type="match status" value="1"/>
</dbReference>
<sequence length="352" mass="41210">MYPFSFDTNDKEYLEPDLRSILRLCSPFVLFFLQTHQLFRRNKLACIALGVLVEIQCYRLSRFYHHLHSTDYLSASLQNGFLMMLALRTCVLSLRNKIPYQVDSTIKKKSPRGSFTETLQYIVSVRKYGWSDNAVPDYTPAYYSYRTWVTRTIIYLTFYVLCSAIMLLFDVPNAPYKFNNWPSTLLLPFVRSCYVYLILNLGYYLTTVLYIPLGIWDIREFPPLMKNLLNTKTVNAFWSTDWHVMTKPMFRTLGWEPVYELTQSKFLGSLASFLISGLYHDFAFWSIIGHSSPGIILQFAICAVCIKFEKRFPIFEKIPFWPILLQVVLHSQLGMGKVMRQQGWSPLAKVEH</sequence>
<dbReference type="GO" id="GO:0006629">
    <property type="term" value="P:lipid metabolic process"/>
    <property type="evidence" value="ECO:0007669"/>
    <property type="project" value="InterPro"/>
</dbReference>
<dbReference type="InterPro" id="IPR032805">
    <property type="entry name" value="Wax_synthase_dom"/>
</dbReference>
<evidence type="ECO:0000256" key="2">
    <source>
        <dbReference type="ARBA" id="ARBA00005179"/>
    </source>
</evidence>
<keyword evidence="7 8" id="KW-0472">Membrane</keyword>
<comment type="subcellular location">
    <subcellularLocation>
        <location evidence="1">Membrane</location>
        <topology evidence="1">Multi-pass membrane protein</topology>
    </subcellularLocation>
</comment>
<keyword evidence="11" id="KW-1185">Reference proteome</keyword>
<dbReference type="Pfam" id="PF13813">
    <property type="entry name" value="MBOAT_2"/>
    <property type="match status" value="1"/>
</dbReference>
<evidence type="ECO:0000256" key="5">
    <source>
        <dbReference type="ARBA" id="ARBA00022692"/>
    </source>
</evidence>
<evidence type="ECO:0000256" key="3">
    <source>
        <dbReference type="ARBA" id="ARBA00007282"/>
    </source>
</evidence>
<evidence type="ECO:0000256" key="7">
    <source>
        <dbReference type="ARBA" id="ARBA00023136"/>
    </source>
</evidence>
<dbReference type="GO" id="GO:0016020">
    <property type="term" value="C:membrane"/>
    <property type="evidence" value="ECO:0007669"/>
    <property type="project" value="UniProtKB-SubCell"/>
</dbReference>
<dbReference type="RefSeq" id="XP_056037796.1">
    <property type="nucleotide sequence ID" value="XM_056181968.1"/>
</dbReference>
<gene>
    <name evidence="10" type="ORF">SOMG_03177</name>
</gene>
<evidence type="ECO:0000313" key="11">
    <source>
        <dbReference type="Proteomes" id="UP001212411"/>
    </source>
</evidence>
<dbReference type="GO" id="GO:0008374">
    <property type="term" value="F:O-acyltransferase activity"/>
    <property type="evidence" value="ECO:0007669"/>
    <property type="project" value="InterPro"/>
</dbReference>
<protein>
    <submittedName>
        <fullName evidence="10">Mitochondrial Membrane Bound O-Acyl Transferase (MBOAT) family</fullName>
    </submittedName>
</protein>
<dbReference type="GeneID" id="80876657"/>
<reference evidence="10 11" key="1">
    <citation type="journal article" date="2023" name="G3 (Bethesda)">
        <title>A high-quality reference genome for the fission yeast Schizosaccharomyces osmophilus.</title>
        <authorList>
            <person name="Jia G.S."/>
            <person name="Zhang W.C."/>
            <person name="Liang Y."/>
            <person name="Liu X.H."/>
            <person name="Rhind N."/>
            <person name="Pidoux A."/>
            <person name="Brysch-Herzberg M."/>
            <person name="Du L.L."/>
        </authorList>
    </citation>
    <scope>NUCLEOTIDE SEQUENCE [LARGE SCALE GENOMIC DNA]</scope>
    <source>
        <strain evidence="10 11">CBS 15793</strain>
    </source>
</reference>
<proteinExistence type="inferred from homology"/>
<evidence type="ECO:0000259" key="9">
    <source>
        <dbReference type="Pfam" id="PF13813"/>
    </source>
</evidence>
<keyword evidence="6 8" id="KW-1133">Transmembrane helix</keyword>
<dbReference type="Proteomes" id="UP001212411">
    <property type="component" value="Chromosome 2"/>
</dbReference>
<evidence type="ECO:0000256" key="4">
    <source>
        <dbReference type="ARBA" id="ARBA00022679"/>
    </source>
</evidence>
<dbReference type="PANTHER" id="PTHR31595">
    <property type="entry name" value="LONG-CHAIN-ALCOHOL O-FATTY-ACYLTRANSFERASE 3-RELATED"/>
    <property type="match status" value="1"/>
</dbReference>
<organism evidence="10 11">
    <name type="scientific">Schizosaccharomyces osmophilus</name>
    <dbReference type="NCBI Taxonomy" id="2545709"/>
    <lineage>
        <taxon>Eukaryota</taxon>
        <taxon>Fungi</taxon>
        <taxon>Dikarya</taxon>
        <taxon>Ascomycota</taxon>
        <taxon>Taphrinomycotina</taxon>
        <taxon>Schizosaccharomycetes</taxon>
        <taxon>Schizosaccharomycetales</taxon>
        <taxon>Schizosaccharomycetaceae</taxon>
        <taxon>Schizosaccharomyces</taxon>
    </lineage>
</organism>
<comment type="similarity">
    <text evidence="3">Belongs to the wax synthase family.</text>
</comment>
<dbReference type="EMBL" id="CP115612">
    <property type="protein sequence ID" value="WBW73553.1"/>
    <property type="molecule type" value="Genomic_DNA"/>
</dbReference>
<comment type="pathway">
    <text evidence="2">Secondary metabolite biosynthesis.</text>
</comment>